<dbReference type="EMBL" id="JBHRSZ010000004">
    <property type="protein sequence ID" value="MFC3151029.1"/>
    <property type="molecule type" value="Genomic_DNA"/>
</dbReference>
<proteinExistence type="predicted"/>
<accession>A0ABV7HEB4</accession>
<gene>
    <name evidence="1" type="ORF">ACFOEK_08320</name>
</gene>
<dbReference type="Proteomes" id="UP001595476">
    <property type="component" value="Unassembled WGS sequence"/>
</dbReference>
<keyword evidence="2" id="KW-1185">Reference proteome</keyword>
<protein>
    <submittedName>
        <fullName evidence="1">Uncharacterized protein</fullName>
    </submittedName>
</protein>
<comment type="caution">
    <text evidence="1">The sequence shown here is derived from an EMBL/GenBank/DDBJ whole genome shotgun (WGS) entry which is preliminary data.</text>
</comment>
<evidence type="ECO:0000313" key="2">
    <source>
        <dbReference type="Proteomes" id="UP001595476"/>
    </source>
</evidence>
<name>A0ABV7HEB4_9GAMM</name>
<sequence length="297" mass="33416">MKKYIEQSKLALNSMSAKVVEEFSSKMNLVKEVVSGLPIFVSSERTDKFDALYDEKHYFVVPYRLSETGFSLHTMRCLPESVPEINDLPKRRIFHFPNFHYEALLREQMIQSAVQLSNERKANDKHTLERLADDIDSLDSKLTYGILLVGGVAAVFNPLVGAGIAAKALLPGIGSLANKYGLRPVGEKLTDAQLKKAAKEAETSVIQQFSEANTLKVENPILQGLELALRTTEDEHDPLVDVNLSNGSIPELGNERWRQLTEKAVYHCYQDVLKNKKLHKKAGLGPEDLRWLQSLFH</sequence>
<dbReference type="RefSeq" id="WP_386719041.1">
    <property type="nucleotide sequence ID" value="NZ_JBHRSZ010000004.1"/>
</dbReference>
<evidence type="ECO:0000313" key="1">
    <source>
        <dbReference type="EMBL" id="MFC3151029.1"/>
    </source>
</evidence>
<reference evidence="2" key="1">
    <citation type="journal article" date="2019" name="Int. J. Syst. Evol. Microbiol.">
        <title>The Global Catalogue of Microorganisms (GCM) 10K type strain sequencing project: providing services to taxonomists for standard genome sequencing and annotation.</title>
        <authorList>
            <consortium name="The Broad Institute Genomics Platform"/>
            <consortium name="The Broad Institute Genome Sequencing Center for Infectious Disease"/>
            <person name="Wu L."/>
            <person name="Ma J."/>
        </authorList>
    </citation>
    <scope>NUCLEOTIDE SEQUENCE [LARGE SCALE GENOMIC DNA]</scope>
    <source>
        <strain evidence="2">KCTC 52438</strain>
    </source>
</reference>
<organism evidence="1 2">
    <name type="scientific">Litoribrevibacter euphylliae</name>
    <dbReference type="NCBI Taxonomy" id="1834034"/>
    <lineage>
        <taxon>Bacteria</taxon>
        <taxon>Pseudomonadati</taxon>
        <taxon>Pseudomonadota</taxon>
        <taxon>Gammaproteobacteria</taxon>
        <taxon>Oceanospirillales</taxon>
        <taxon>Oceanospirillaceae</taxon>
        <taxon>Litoribrevibacter</taxon>
    </lineage>
</organism>